<gene>
    <name evidence="1" type="ORF">NCTC10485_03363</name>
</gene>
<name>A0A3S4RFC1_MYCCI</name>
<proteinExistence type="predicted"/>
<dbReference type="EMBL" id="LR134355">
    <property type="protein sequence ID" value="VEG49058.1"/>
    <property type="molecule type" value="Genomic_DNA"/>
</dbReference>
<dbReference type="Proteomes" id="UP000282551">
    <property type="component" value="Chromosome"/>
</dbReference>
<reference evidence="1 2" key="1">
    <citation type="submission" date="2018-12" db="EMBL/GenBank/DDBJ databases">
        <authorList>
            <consortium name="Pathogen Informatics"/>
        </authorList>
    </citation>
    <scope>NUCLEOTIDE SEQUENCE [LARGE SCALE GENOMIC DNA]</scope>
    <source>
        <strain evidence="1 2">NCTC10485</strain>
    </source>
</reference>
<accession>A0A3S4RFC1</accession>
<dbReference type="RefSeq" id="WP_126334777.1">
    <property type="nucleotide sequence ID" value="NZ_AP022604.1"/>
</dbReference>
<keyword evidence="2" id="KW-1185">Reference proteome</keyword>
<organism evidence="1 2">
    <name type="scientific">Mycolicibacterium chitae</name>
    <name type="common">Mycobacterium chitae</name>
    <dbReference type="NCBI Taxonomy" id="1792"/>
    <lineage>
        <taxon>Bacteria</taxon>
        <taxon>Bacillati</taxon>
        <taxon>Actinomycetota</taxon>
        <taxon>Actinomycetes</taxon>
        <taxon>Mycobacteriales</taxon>
        <taxon>Mycobacteriaceae</taxon>
        <taxon>Mycolicibacterium</taxon>
    </lineage>
</organism>
<protein>
    <recommendedName>
        <fullName evidence="3">PRC-barrel domain-containing protein</fullName>
    </recommendedName>
</protein>
<dbReference type="OrthoDB" id="3430164at2"/>
<evidence type="ECO:0008006" key="3">
    <source>
        <dbReference type="Google" id="ProtNLM"/>
    </source>
</evidence>
<dbReference type="AlphaFoldDB" id="A0A3S4RFC1"/>
<evidence type="ECO:0000313" key="2">
    <source>
        <dbReference type="Proteomes" id="UP000282551"/>
    </source>
</evidence>
<sequence>MQLSSLLGMPVVDAGHHRLGTVTDVRLSVPGDRDDRPGTPRVAALVMSPRTRSSYLGYERTSINAPLVIAALAKWLHRGTFTAAWEDVARVGSERITLRPGYSRGPAALKDGQ</sequence>
<evidence type="ECO:0000313" key="1">
    <source>
        <dbReference type="EMBL" id="VEG49058.1"/>
    </source>
</evidence>